<feature type="signal peptide" evidence="2">
    <location>
        <begin position="1"/>
        <end position="22"/>
    </location>
</feature>
<evidence type="ECO:0000256" key="1">
    <source>
        <dbReference type="ARBA" id="ARBA00023157"/>
    </source>
</evidence>
<dbReference type="InterPro" id="IPR050801">
    <property type="entry name" value="Ca-Dep_Lectins_ImmuneDev"/>
</dbReference>
<dbReference type="AlphaFoldDB" id="A0AAV4GJ96"/>
<dbReference type="InterPro" id="IPR001304">
    <property type="entry name" value="C-type_lectin-like"/>
</dbReference>
<dbReference type="InterPro" id="IPR016187">
    <property type="entry name" value="CTDL_fold"/>
</dbReference>
<evidence type="ECO:0000259" key="3">
    <source>
        <dbReference type="PROSITE" id="PS50041"/>
    </source>
</evidence>
<proteinExistence type="predicted"/>
<accession>A0AAV4GJ96</accession>
<protein>
    <submittedName>
        <fullName evidence="4">CD209 antigen</fullName>
    </submittedName>
</protein>
<dbReference type="PROSITE" id="PS50041">
    <property type="entry name" value="C_TYPE_LECTIN_2"/>
    <property type="match status" value="1"/>
</dbReference>
<dbReference type="SMART" id="SM00034">
    <property type="entry name" value="CLECT"/>
    <property type="match status" value="1"/>
</dbReference>
<dbReference type="PANTHER" id="PTHR22801:SF63">
    <property type="entry name" value="C-TYPE LECTIN DOMAIN-CONTAINING PROTEIN"/>
    <property type="match status" value="1"/>
</dbReference>
<keyword evidence="1" id="KW-1015">Disulfide bond</keyword>
<dbReference type="SUPFAM" id="SSF56436">
    <property type="entry name" value="C-type lectin-like"/>
    <property type="match status" value="1"/>
</dbReference>
<dbReference type="InterPro" id="IPR016186">
    <property type="entry name" value="C-type_lectin-like/link_sf"/>
</dbReference>
<dbReference type="PROSITE" id="PS00615">
    <property type="entry name" value="C_TYPE_LECTIN_1"/>
    <property type="match status" value="1"/>
</dbReference>
<gene>
    <name evidence="4" type="ORF">ElyMa_002434600</name>
</gene>
<dbReference type="EMBL" id="BMAT01004979">
    <property type="protein sequence ID" value="GFR85111.1"/>
    <property type="molecule type" value="Genomic_DNA"/>
</dbReference>
<dbReference type="Proteomes" id="UP000762676">
    <property type="component" value="Unassembled WGS sequence"/>
</dbReference>
<evidence type="ECO:0000313" key="5">
    <source>
        <dbReference type="Proteomes" id="UP000762676"/>
    </source>
</evidence>
<keyword evidence="5" id="KW-1185">Reference proteome</keyword>
<dbReference type="Pfam" id="PF00059">
    <property type="entry name" value="Lectin_C"/>
    <property type="match status" value="1"/>
</dbReference>
<dbReference type="Gene3D" id="3.10.100.10">
    <property type="entry name" value="Mannose-Binding Protein A, subunit A"/>
    <property type="match status" value="1"/>
</dbReference>
<evidence type="ECO:0000256" key="2">
    <source>
        <dbReference type="SAM" id="SignalP"/>
    </source>
</evidence>
<feature type="chain" id="PRO_5043763929" evidence="2">
    <location>
        <begin position="23"/>
        <end position="355"/>
    </location>
</feature>
<reference evidence="4 5" key="1">
    <citation type="journal article" date="2021" name="Elife">
        <title>Chloroplast acquisition without the gene transfer in kleptoplastic sea slugs, Plakobranchus ocellatus.</title>
        <authorList>
            <person name="Maeda T."/>
            <person name="Takahashi S."/>
            <person name="Yoshida T."/>
            <person name="Shimamura S."/>
            <person name="Takaki Y."/>
            <person name="Nagai Y."/>
            <person name="Toyoda A."/>
            <person name="Suzuki Y."/>
            <person name="Arimoto A."/>
            <person name="Ishii H."/>
            <person name="Satoh N."/>
            <person name="Nishiyama T."/>
            <person name="Hasebe M."/>
            <person name="Maruyama T."/>
            <person name="Minagawa J."/>
            <person name="Obokata J."/>
            <person name="Shigenobu S."/>
        </authorList>
    </citation>
    <scope>NUCLEOTIDE SEQUENCE [LARGE SCALE GENOMIC DNA]</scope>
</reference>
<dbReference type="InterPro" id="IPR018378">
    <property type="entry name" value="C-type_lectin_CS"/>
</dbReference>
<feature type="domain" description="C-type lectin" evidence="3">
    <location>
        <begin position="234"/>
        <end position="353"/>
    </location>
</feature>
<name>A0AAV4GJ96_9GAST</name>
<sequence length="355" mass="40214">MFRSMVFRTVLVLATLVPQIRSQDGASGVNLEVVVDDCYGQVINCQVETGVSGIKTVTSLKVLEIRDSGNFQVAKLDSSGTNLARDLKDLGLESSGSLTDSINKAPHLVLYGSLPENRRYQCEAVGNARSGVSLSRSSVEIITNSVDYNNQTGNCLKKMYQTLKVDLSIRTNDLGRSIITTYTNQLKRLVGFYKRLRPEEKWFDSLRPAFNSYVIGSAVLKHYLDVEGVGFFSYKHYVYYVSKREEPFDIDNANQVCRLMGGYLLEIKDNSELHFLIKKIKSLPWTTDAYFTGANDINREGSWMYYNSNSQIPKMTWKSGKPDNYKGQEDCMAIYQKQLDDLRCDRKGKFICKSQ</sequence>
<organism evidence="4 5">
    <name type="scientific">Elysia marginata</name>
    <dbReference type="NCBI Taxonomy" id="1093978"/>
    <lineage>
        <taxon>Eukaryota</taxon>
        <taxon>Metazoa</taxon>
        <taxon>Spiralia</taxon>
        <taxon>Lophotrochozoa</taxon>
        <taxon>Mollusca</taxon>
        <taxon>Gastropoda</taxon>
        <taxon>Heterobranchia</taxon>
        <taxon>Euthyneura</taxon>
        <taxon>Panpulmonata</taxon>
        <taxon>Sacoglossa</taxon>
        <taxon>Placobranchoidea</taxon>
        <taxon>Plakobranchidae</taxon>
        <taxon>Elysia</taxon>
    </lineage>
</organism>
<keyword evidence="2" id="KW-0732">Signal</keyword>
<evidence type="ECO:0000313" key="4">
    <source>
        <dbReference type="EMBL" id="GFR85111.1"/>
    </source>
</evidence>
<comment type="caution">
    <text evidence="4">The sequence shown here is derived from an EMBL/GenBank/DDBJ whole genome shotgun (WGS) entry which is preliminary data.</text>
</comment>
<dbReference type="CDD" id="cd00037">
    <property type="entry name" value="CLECT"/>
    <property type="match status" value="1"/>
</dbReference>
<dbReference type="PANTHER" id="PTHR22801">
    <property type="entry name" value="LITHOSTATHINE"/>
    <property type="match status" value="1"/>
</dbReference>